<sequence length="215" mass="24466">MGGIGSGRHHQGGKNTTSDYRSLDVRRLHREGLLTQGQAFGWNWKCDGEALASTSIRTAADQVILSYRHRCGSDEWHPMEYAVRLDWTACTYGGARPWFLCPADGCGRRVALLYIGRAGLFVCRHCYRLAYDCQRESDDDRATRRAERTRQRMGWEPGILNFPGRRPKGMHRRTFERLQAQHDAFVRSSIAGMAARLRLAEHGLGGLLDDLDVEW</sequence>
<dbReference type="OrthoDB" id="5951715at2"/>
<reference evidence="1 2" key="1">
    <citation type="submission" date="2019-03" db="EMBL/GenBank/DDBJ databases">
        <title>Genomic Encyclopedia of Type Strains, Phase IV (KMG-IV): sequencing the most valuable type-strain genomes for metagenomic binning, comparative biology and taxonomic classification.</title>
        <authorList>
            <person name="Goeker M."/>
        </authorList>
    </citation>
    <scope>NUCLEOTIDE SEQUENCE [LARGE SCALE GENOMIC DNA]</scope>
    <source>
        <strain evidence="1 2">DSM 13587</strain>
    </source>
</reference>
<dbReference type="RefSeq" id="WP_132977997.1">
    <property type="nucleotide sequence ID" value="NZ_SMAO01000008.1"/>
</dbReference>
<name>A0A4R3MTV4_9GAMM</name>
<proteinExistence type="predicted"/>
<dbReference type="Proteomes" id="UP000295717">
    <property type="component" value="Unassembled WGS sequence"/>
</dbReference>
<comment type="caution">
    <text evidence="1">The sequence shown here is derived from an EMBL/GenBank/DDBJ whole genome shotgun (WGS) entry which is preliminary data.</text>
</comment>
<dbReference type="AlphaFoldDB" id="A0A4R3MTV4"/>
<dbReference type="EMBL" id="SMAO01000008">
    <property type="protein sequence ID" value="TCT19485.1"/>
    <property type="molecule type" value="Genomic_DNA"/>
</dbReference>
<accession>A0A4R3MTV4</accession>
<organism evidence="1 2">
    <name type="scientific">Thiobaca trueperi</name>
    <dbReference type="NCBI Taxonomy" id="127458"/>
    <lineage>
        <taxon>Bacteria</taxon>
        <taxon>Pseudomonadati</taxon>
        <taxon>Pseudomonadota</taxon>
        <taxon>Gammaproteobacteria</taxon>
        <taxon>Chromatiales</taxon>
        <taxon>Chromatiaceae</taxon>
        <taxon>Thiobaca</taxon>
    </lineage>
</organism>
<evidence type="ECO:0000313" key="1">
    <source>
        <dbReference type="EMBL" id="TCT19485.1"/>
    </source>
</evidence>
<keyword evidence="2" id="KW-1185">Reference proteome</keyword>
<evidence type="ECO:0000313" key="2">
    <source>
        <dbReference type="Proteomes" id="UP000295717"/>
    </source>
</evidence>
<gene>
    <name evidence="1" type="ORF">EDC35_10891</name>
</gene>
<protein>
    <submittedName>
        <fullName evidence="1">Uncharacterized protein</fullName>
    </submittedName>
</protein>